<keyword evidence="2" id="KW-0732">Signal</keyword>
<feature type="transmembrane region" description="Helical" evidence="1">
    <location>
        <begin position="38"/>
        <end position="54"/>
    </location>
</feature>
<evidence type="ECO:0008006" key="5">
    <source>
        <dbReference type="Google" id="ProtNLM"/>
    </source>
</evidence>
<dbReference type="OrthoDB" id="3786037at2759"/>
<keyword evidence="1" id="KW-0812">Transmembrane</keyword>
<feature type="signal peptide" evidence="2">
    <location>
        <begin position="1"/>
        <end position="22"/>
    </location>
</feature>
<sequence length="265" mass="28422">MGLPAGTFTLVLLIAIAGQISASSDGDTSNNSKQHDVWAGLLTFTSYAPIALYAESLRINSALVYAIGSSLSIPCPLTGCVKDLGRIWHLSPSDILSDFKSSQSSVASLRHGNSFPLVNKAVLERAGLIGRKSYPVDVESHWRTMTVNLTYFYPLGNIPSRSRQVSVCRVLAVVETTALIAISVACYFSKLYIGAGLVLCLAINTALQVLLQQLSTTLFAKQSNIASDVAITTKRGAASDVHVIVEHWNASEIDVLIGYPHSSMH</sequence>
<feature type="chain" id="PRO_5025633999" description="ABC transmembrane type-1 domain-containing protein" evidence="2">
    <location>
        <begin position="23"/>
        <end position="265"/>
    </location>
</feature>
<gene>
    <name evidence="3" type="ORF">K491DRAFT_459161</name>
</gene>
<evidence type="ECO:0000256" key="2">
    <source>
        <dbReference type="SAM" id="SignalP"/>
    </source>
</evidence>
<protein>
    <recommendedName>
        <fullName evidence="5">ABC transmembrane type-1 domain-containing protein</fullName>
    </recommendedName>
</protein>
<feature type="transmembrane region" description="Helical" evidence="1">
    <location>
        <begin position="167"/>
        <end position="185"/>
    </location>
</feature>
<organism evidence="3 4">
    <name type="scientific">Lophiostoma macrostomum CBS 122681</name>
    <dbReference type="NCBI Taxonomy" id="1314788"/>
    <lineage>
        <taxon>Eukaryota</taxon>
        <taxon>Fungi</taxon>
        <taxon>Dikarya</taxon>
        <taxon>Ascomycota</taxon>
        <taxon>Pezizomycotina</taxon>
        <taxon>Dothideomycetes</taxon>
        <taxon>Pleosporomycetidae</taxon>
        <taxon>Pleosporales</taxon>
        <taxon>Lophiostomataceae</taxon>
        <taxon>Lophiostoma</taxon>
    </lineage>
</organism>
<proteinExistence type="predicted"/>
<accession>A0A6A6T4W9</accession>
<keyword evidence="1" id="KW-0472">Membrane</keyword>
<keyword evidence="1" id="KW-1133">Transmembrane helix</keyword>
<evidence type="ECO:0000256" key="1">
    <source>
        <dbReference type="SAM" id="Phobius"/>
    </source>
</evidence>
<keyword evidence="4" id="KW-1185">Reference proteome</keyword>
<reference evidence="3" key="1">
    <citation type="journal article" date="2020" name="Stud. Mycol.">
        <title>101 Dothideomycetes genomes: a test case for predicting lifestyles and emergence of pathogens.</title>
        <authorList>
            <person name="Haridas S."/>
            <person name="Albert R."/>
            <person name="Binder M."/>
            <person name="Bloem J."/>
            <person name="Labutti K."/>
            <person name="Salamov A."/>
            <person name="Andreopoulos B."/>
            <person name="Baker S."/>
            <person name="Barry K."/>
            <person name="Bills G."/>
            <person name="Bluhm B."/>
            <person name="Cannon C."/>
            <person name="Castanera R."/>
            <person name="Culley D."/>
            <person name="Daum C."/>
            <person name="Ezra D."/>
            <person name="Gonzalez J."/>
            <person name="Henrissat B."/>
            <person name="Kuo A."/>
            <person name="Liang C."/>
            <person name="Lipzen A."/>
            <person name="Lutzoni F."/>
            <person name="Magnuson J."/>
            <person name="Mondo S."/>
            <person name="Nolan M."/>
            <person name="Ohm R."/>
            <person name="Pangilinan J."/>
            <person name="Park H.-J."/>
            <person name="Ramirez L."/>
            <person name="Alfaro M."/>
            <person name="Sun H."/>
            <person name="Tritt A."/>
            <person name="Yoshinaga Y."/>
            <person name="Zwiers L.-H."/>
            <person name="Turgeon B."/>
            <person name="Goodwin S."/>
            <person name="Spatafora J."/>
            <person name="Crous P."/>
            <person name="Grigoriev I."/>
        </authorList>
    </citation>
    <scope>NUCLEOTIDE SEQUENCE</scope>
    <source>
        <strain evidence="3">CBS 122681</strain>
    </source>
</reference>
<name>A0A6A6T4W9_9PLEO</name>
<evidence type="ECO:0000313" key="4">
    <source>
        <dbReference type="Proteomes" id="UP000799324"/>
    </source>
</evidence>
<dbReference type="Proteomes" id="UP000799324">
    <property type="component" value="Unassembled WGS sequence"/>
</dbReference>
<dbReference type="AlphaFoldDB" id="A0A6A6T4W9"/>
<feature type="transmembrane region" description="Helical" evidence="1">
    <location>
        <begin position="191"/>
        <end position="211"/>
    </location>
</feature>
<evidence type="ECO:0000313" key="3">
    <source>
        <dbReference type="EMBL" id="KAF2654712.1"/>
    </source>
</evidence>
<dbReference type="EMBL" id="MU004359">
    <property type="protein sequence ID" value="KAF2654712.1"/>
    <property type="molecule type" value="Genomic_DNA"/>
</dbReference>